<accession>A0A3L6ENM8</accession>
<reference evidence="1" key="1">
    <citation type="journal article" date="2018" name="Nat. Genet.">
        <title>Extensive intraspecific gene order and gene structural variations between Mo17 and other maize genomes.</title>
        <authorList>
            <person name="Sun S."/>
            <person name="Zhou Y."/>
            <person name="Chen J."/>
            <person name="Shi J."/>
            <person name="Zhao H."/>
            <person name="Zhao H."/>
            <person name="Song W."/>
            <person name="Zhang M."/>
            <person name="Cui Y."/>
            <person name="Dong X."/>
            <person name="Liu H."/>
            <person name="Ma X."/>
            <person name="Jiao Y."/>
            <person name="Wang B."/>
            <person name="Wei X."/>
            <person name="Stein J.C."/>
            <person name="Glaubitz J.C."/>
            <person name="Lu F."/>
            <person name="Yu G."/>
            <person name="Liang C."/>
            <person name="Fengler K."/>
            <person name="Li B."/>
            <person name="Rafalski A."/>
            <person name="Schnable P.S."/>
            <person name="Ware D.H."/>
            <person name="Buckler E.S."/>
            <person name="Lai J."/>
        </authorList>
    </citation>
    <scope>NUCLEOTIDE SEQUENCE [LARGE SCALE GENOMIC DNA]</scope>
    <source>
        <tissue evidence="1">Seedling</tissue>
    </source>
</reference>
<dbReference type="AlphaFoldDB" id="A0A3L6ENM8"/>
<name>A0A3L6ENM8_MAIZE</name>
<proteinExistence type="predicted"/>
<gene>
    <name evidence="1" type="primary">OMR1_1</name>
    <name evidence="1" type="ORF">Zm00014a_037204</name>
</gene>
<dbReference type="Proteomes" id="UP000251960">
    <property type="component" value="Chromosome 5"/>
</dbReference>
<dbReference type="EMBL" id="NCVQ01000006">
    <property type="protein sequence ID" value="PWZ21661.1"/>
    <property type="molecule type" value="Genomic_DNA"/>
</dbReference>
<dbReference type="ExpressionAtlas" id="A0A3L6ENM8">
    <property type="expression patterns" value="baseline and differential"/>
</dbReference>
<dbReference type="InterPro" id="IPR036052">
    <property type="entry name" value="TrpB-like_PALP_sf"/>
</dbReference>
<protein>
    <submittedName>
        <fullName evidence="1">Threonine dehydratase biosynthetic, chloroplastic</fullName>
    </submittedName>
</protein>
<evidence type="ECO:0000313" key="1">
    <source>
        <dbReference type="EMBL" id="PWZ21661.1"/>
    </source>
</evidence>
<comment type="caution">
    <text evidence="1">The sequence shown here is derived from an EMBL/GenBank/DDBJ whole genome shotgun (WGS) entry which is preliminary data.</text>
</comment>
<organism evidence="1">
    <name type="scientific">Zea mays</name>
    <name type="common">Maize</name>
    <dbReference type="NCBI Taxonomy" id="4577"/>
    <lineage>
        <taxon>Eukaryota</taxon>
        <taxon>Viridiplantae</taxon>
        <taxon>Streptophyta</taxon>
        <taxon>Embryophyta</taxon>
        <taxon>Tracheophyta</taxon>
        <taxon>Spermatophyta</taxon>
        <taxon>Magnoliopsida</taxon>
        <taxon>Liliopsida</taxon>
        <taxon>Poales</taxon>
        <taxon>Poaceae</taxon>
        <taxon>PACMAD clade</taxon>
        <taxon>Panicoideae</taxon>
        <taxon>Andropogonodae</taxon>
        <taxon>Andropogoneae</taxon>
        <taxon>Tripsacinae</taxon>
        <taxon>Zea</taxon>
    </lineage>
</organism>
<dbReference type="SUPFAM" id="SSF53686">
    <property type="entry name" value="Tryptophan synthase beta subunit-like PLP-dependent enzymes"/>
    <property type="match status" value="1"/>
</dbReference>
<dbReference type="Gene3D" id="3.40.50.1100">
    <property type="match status" value="1"/>
</dbReference>
<sequence length="150" mass="15218">MAAAATTASPSASFPAASLRRDARRTSCVAAAAAATTAAEAGLAAVPAPPPTPMVRVVPESLQRESGCLVEGFRARGACAADGEGFGDAAGEGGGPGAMEYLTSVLSSKVYDVAIESPLQLASKLSHRLGVNLWIKREDLQPVIDVDVQP</sequence>